<evidence type="ECO:0000256" key="3">
    <source>
        <dbReference type="ARBA" id="ARBA00023157"/>
    </source>
</evidence>
<dbReference type="OrthoDB" id="10029630at2759"/>
<accession>A0A7R9G9P9</accession>
<dbReference type="Pfam" id="PF01401">
    <property type="entry name" value="Peptidase_M2"/>
    <property type="match status" value="1"/>
</dbReference>
<dbReference type="PROSITE" id="PS52011">
    <property type="entry name" value="PEPTIDASE_M2"/>
    <property type="match status" value="1"/>
</dbReference>
<evidence type="ECO:0000256" key="5">
    <source>
        <dbReference type="PIRSR" id="PIRSR601548-10"/>
    </source>
</evidence>
<dbReference type="AlphaFoldDB" id="A0A7R9G9P9"/>
<evidence type="ECO:0000313" key="9">
    <source>
        <dbReference type="EMBL" id="CAD7274345.1"/>
    </source>
</evidence>
<dbReference type="GO" id="GO:0008241">
    <property type="term" value="F:peptidyl-dipeptidase activity"/>
    <property type="evidence" value="ECO:0007669"/>
    <property type="project" value="InterPro"/>
</dbReference>
<keyword evidence="8" id="KW-1133">Transmembrane helix</keyword>
<reference evidence="9" key="1">
    <citation type="submission" date="2020-11" db="EMBL/GenBank/DDBJ databases">
        <authorList>
            <person name="Tran Van P."/>
        </authorList>
    </citation>
    <scope>NUCLEOTIDE SEQUENCE</scope>
</reference>
<dbReference type="SUPFAM" id="SSF55486">
    <property type="entry name" value="Metalloproteases ('zincins'), catalytic domain"/>
    <property type="match status" value="1"/>
</dbReference>
<keyword evidence="10" id="KW-1185">Reference proteome</keyword>
<dbReference type="InterPro" id="IPR001548">
    <property type="entry name" value="Peptidase_M2"/>
</dbReference>
<feature type="compositionally biased region" description="Low complexity" evidence="7">
    <location>
        <begin position="30"/>
        <end position="39"/>
    </location>
</feature>
<feature type="disulfide bond" evidence="6">
    <location>
        <begin position="246"/>
        <end position="254"/>
    </location>
</feature>
<dbReference type="EMBL" id="OA882275">
    <property type="protein sequence ID" value="CAD7274345.1"/>
    <property type="molecule type" value="Genomic_DNA"/>
</dbReference>
<feature type="glycosylation site" description="N-linked (GlcNAc...) asparagine" evidence="5">
    <location>
        <position position="165"/>
    </location>
</feature>
<dbReference type="GO" id="GO:0006508">
    <property type="term" value="P:proteolysis"/>
    <property type="evidence" value="ECO:0007669"/>
    <property type="project" value="InterPro"/>
</dbReference>
<keyword evidence="8" id="KW-0812">Transmembrane</keyword>
<dbReference type="Proteomes" id="UP000678499">
    <property type="component" value="Unassembled WGS sequence"/>
</dbReference>
<dbReference type="GO" id="GO:0005886">
    <property type="term" value="C:plasma membrane"/>
    <property type="evidence" value="ECO:0007669"/>
    <property type="project" value="TreeGrafter"/>
</dbReference>
<name>A0A7R9G9P9_9CRUS</name>
<dbReference type="EMBL" id="CAJPEX010000238">
    <property type="protein sequence ID" value="CAG0914497.1"/>
    <property type="molecule type" value="Genomic_DNA"/>
</dbReference>
<dbReference type="PANTHER" id="PTHR10514">
    <property type="entry name" value="ANGIOTENSIN-CONVERTING ENZYME"/>
    <property type="match status" value="1"/>
</dbReference>
<gene>
    <name evidence="9" type="ORF">NMOB1V02_LOCUS2181</name>
</gene>
<keyword evidence="4 5" id="KW-0325">Glycoprotein</keyword>
<feature type="transmembrane region" description="Helical" evidence="8">
    <location>
        <begin position="88"/>
        <end position="108"/>
    </location>
</feature>
<evidence type="ECO:0000256" key="1">
    <source>
        <dbReference type="ARBA" id="ARBA00008139"/>
    </source>
</evidence>
<evidence type="ECO:0000256" key="7">
    <source>
        <dbReference type="SAM" id="MobiDB-lite"/>
    </source>
</evidence>
<proteinExistence type="inferred from homology"/>
<comment type="similarity">
    <text evidence="1 6">Belongs to the peptidase M2 family.</text>
</comment>
<dbReference type="GO" id="GO:0008237">
    <property type="term" value="F:metallopeptidase activity"/>
    <property type="evidence" value="ECO:0007669"/>
    <property type="project" value="InterPro"/>
</dbReference>
<organism evidence="9">
    <name type="scientific">Notodromas monacha</name>
    <dbReference type="NCBI Taxonomy" id="399045"/>
    <lineage>
        <taxon>Eukaryota</taxon>
        <taxon>Metazoa</taxon>
        <taxon>Ecdysozoa</taxon>
        <taxon>Arthropoda</taxon>
        <taxon>Crustacea</taxon>
        <taxon>Oligostraca</taxon>
        <taxon>Ostracoda</taxon>
        <taxon>Podocopa</taxon>
        <taxon>Podocopida</taxon>
        <taxon>Cypridocopina</taxon>
        <taxon>Cypridoidea</taxon>
        <taxon>Cyprididae</taxon>
        <taxon>Notodromas</taxon>
    </lineage>
</organism>
<evidence type="ECO:0000256" key="8">
    <source>
        <dbReference type="SAM" id="Phobius"/>
    </source>
</evidence>
<evidence type="ECO:0000313" key="10">
    <source>
        <dbReference type="Proteomes" id="UP000678499"/>
    </source>
</evidence>
<protein>
    <submittedName>
        <fullName evidence="9">Uncharacterized protein</fullName>
    </submittedName>
</protein>
<dbReference type="PANTHER" id="PTHR10514:SF27">
    <property type="entry name" value="ANGIOTENSIN-CONVERTING ENZYME"/>
    <property type="match status" value="1"/>
</dbReference>
<evidence type="ECO:0000256" key="2">
    <source>
        <dbReference type="ARBA" id="ARBA00022729"/>
    </source>
</evidence>
<feature type="region of interest" description="Disordered" evidence="7">
    <location>
        <begin position="16"/>
        <end position="39"/>
    </location>
</feature>
<keyword evidence="2" id="KW-0732">Signal</keyword>
<evidence type="ECO:0000256" key="4">
    <source>
        <dbReference type="ARBA" id="ARBA00023180"/>
    </source>
</evidence>
<keyword evidence="3 6" id="KW-1015">Disulfide bond</keyword>
<sequence>MTGLNSATLPSWIQPAEEASSTGGKRGKPRYSSTRRSPSSRFLNTLSTLGCCKVTQQHPWLRGRIMRRLMTLFATATATTTLKTRVAVSFGLIVLLLFSGAAGLYWLFPDGGGGGWDLDAFGGGGGGGREKMADLAAARLYELIDAHLTDACNDFKKARWDFATNITEETRLRAVQAAADFEQVRAEMAEAGSLFNADRISDPDLSNIFRALRRIGPQPSEVPANTLKANELKSRMEDIYSTATICDFKDKGRCGLTLKPDVSRRMRLSRDPEELLWFWEEWRRATGRKLRPLYQQFLQASDKSSLENRKSGFVVAGTNKSTLPTTSCFCPQKTEGFLWRKAYSEAFPNPYSSPR</sequence>
<evidence type="ECO:0000256" key="6">
    <source>
        <dbReference type="PROSITE-ProRule" id="PRU01355"/>
    </source>
</evidence>
<keyword evidence="8" id="KW-0472">Membrane</keyword>
<comment type="caution">
    <text evidence="6">Lacks conserved residue(s) required for the propagation of feature annotation.</text>
</comment>